<keyword evidence="7" id="KW-0704">Schiff base</keyword>
<evidence type="ECO:0000256" key="8">
    <source>
        <dbReference type="ARBA" id="ARBA00023277"/>
    </source>
</evidence>
<reference evidence="10" key="1">
    <citation type="submission" date="2018-05" db="EMBL/GenBank/DDBJ databases">
        <authorList>
            <person name="Li X."/>
        </authorList>
    </citation>
    <scope>NUCLEOTIDE SEQUENCE [LARGE SCALE GENOMIC DNA]</scope>
    <source>
        <strain evidence="10">YIM 73061</strain>
    </source>
</reference>
<comment type="catalytic activity">
    <reaction evidence="1">
        <text>2-dehydro-3-deoxy-6-phospho-D-gluconate = D-glyceraldehyde 3-phosphate + pyruvate</text>
        <dbReference type="Rhea" id="RHEA:17089"/>
        <dbReference type="ChEBI" id="CHEBI:15361"/>
        <dbReference type="ChEBI" id="CHEBI:57569"/>
        <dbReference type="ChEBI" id="CHEBI:59776"/>
        <dbReference type="EC" id="4.1.2.14"/>
    </reaction>
</comment>
<evidence type="ECO:0000256" key="1">
    <source>
        <dbReference type="ARBA" id="ARBA00000654"/>
    </source>
</evidence>
<dbReference type="Gene3D" id="3.20.20.70">
    <property type="entry name" value="Aldolase class I"/>
    <property type="match status" value="1"/>
</dbReference>
<keyword evidence="10" id="KW-1185">Reference proteome</keyword>
<organism evidence="9 10">
    <name type="scientific">Phenylobacterium deserti</name>
    <dbReference type="NCBI Taxonomy" id="1914756"/>
    <lineage>
        <taxon>Bacteria</taxon>
        <taxon>Pseudomonadati</taxon>
        <taxon>Pseudomonadota</taxon>
        <taxon>Alphaproteobacteria</taxon>
        <taxon>Caulobacterales</taxon>
        <taxon>Caulobacteraceae</taxon>
        <taxon>Phenylobacterium</taxon>
    </lineage>
</organism>
<dbReference type="EMBL" id="QFYR01000001">
    <property type="protein sequence ID" value="RAK57541.1"/>
    <property type="molecule type" value="Genomic_DNA"/>
</dbReference>
<dbReference type="Pfam" id="PF01081">
    <property type="entry name" value="Aldolase"/>
    <property type="match status" value="1"/>
</dbReference>
<gene>
    <name evidence="9" type="ORF">DJ018_06290</name>
</gene>
<name>A0A328ATH8_9CAUL</name>
<protein>
    <recommendedName>
        <fullName evidence="5">2-dehydro-3-deoxy-phosphogluconate aldolase</fullName>
        <ecNumber evidence="5">4.1.2.14</ecNumber>
    </recommendedName>
</protein>
<proteinExistence type="inferred from homology"/>
<evidence type="ECO:0000256" key="3">
    <source>
        <dbReference type="ARBA" id="ARBA00006906"/>
    </source>
</evidence>
<evidence type="ECO:0000313" key="9">
    <source>
        <dbReference type="EMBL" id="RAK57541.1"/>
    </source>
</evidence>
<evidence type="ECO:0000256" key="2">
    <source>
        <dbReference type="ARBA" id="ARBA00004736"/>
    </source>
</evidence>
<evidence type="ECO:0000256" key="4">
    <source>
        <dbReference type="ARBA" id="ARBA00011233"/>
    </source>
</evidence>
<keyword evidence="8" id="KW-0119">Carbohydrate metabolism</keyword>
<comment type="subunit">
    <text evidence="4">Homotrimer.</text>
</comment>
<dbReference type="NCBIfam" id="TIGR01182">
    <property type="entry name" value="eda"/>
    <property type="match status" value="1"/>
</dbReference>
<dbReference type="PROSITE" id="PS00160">
    <property type="entry name" value="ALDOLASE_KDPG_KHG_2"/>
    <property type="match status" value="1"/>
</dbReference>
<dbReference type="InterPro" id="IPR031338">
    <property type="entry name" value="KDPG/KHG_AS_2"/>
</dbReference>
<accession>A0A328ATH8</accession>
<dbReference type="InterPro" id="IPR013785">
    <property type="entry name" value="Aldolase_TIM"/>
</dbReference>
<sequence>MKIEEILVQAPVVPVLIIDDVADAVPLGRALVEGGLRVLEITLRTPVALECIRRMKGEIEGAIVGAGTVINPKMREEVGAAGAEFCVSPGLIEGATPDDGVPLLPGVATATELMAGLASGFTRFKLFPANIAGGVGALQAFASPFQQAKFCPTGGVNAKNAADYLALSNVVCVGGSWVAPTDAVKAGDWGRITSLAREASALAPRAPAPTEG</sequence>
<dbReference type="SUPFAM" id="SSF51569">
    <property type="entry name" value="Aldolase"/>
    <property type="match status" value="1"/>
</dbReference>
<dbReference type="PROSITE" id="PS00159">
    <property type="entry name" value="ALDOLASE_KDPG_KHG_1"/>
    <property type="match status" value="1"/>
</dbReference>
<comment type="pathway">
    <text evidence="2">Carbohydrate acid metabolism; 2-dehydro-3-deoxy-D-gluconate degradation; D-glyceraldehyde 3-phosphate and pyruvate from 2-dehydro-3-deoxy-D-gluconate: step 2/2.</text>
</comment>
<comment type="caution">
    <text evidence="9">The sequence shown here is derived from an EMBL/GenBank/DDBJ whole genome shotgun (WGS) entry which is preliminary data.</text>
</comment>
<evidence type="ECO:0000256" key="6">
    <source>
        <dbReference type="ARBA" id="ARBA00023239"/>
    </source>
</evidence>
<evidence type="ECO:0000256" key="7">
    <source>
        <dbReference type="ARBA" id="ARBA00023270"/>
    </source>
</evidence>
<dbReference type="InterPro" id="IPR000887">
    <property type="entry name" value="Aldlse_KDPG_KHG"/>
</dbReference>
<evidence type="ECO:0000256" key="5">
    <source>
        <dbReference type="ARBA" id="ARBA00013063"/>
    </source>
</evidence>
<dbReference type="PANTHER" id="PTHR30246">
    <property type="entry name" value="2-KETO-3-DEOXY-6-PHOSPHOGLUCONATE ALDOLASE"/>
    <property type="match status" value="1"/>
</dbReference>
<dbReference type="NCBIfam" id="NF004325">
    <property type="entry name" value="PRK05718.1"/>
    <property type="match status" value="1"/>
</dbReference>
<keyword evidence="6 9" id="KW-0456">Lyase</keyword>
<dbReference type="OrthoDB" id="9805177at2"/>
<dbReference type="PANTHER" id="PTHR30246:SF1">
    <property type="entry name" value="2-DEHYDRO-3-DEOXY-6-PHOSPHOGALACTONATE ALDOLASE-RELATED"/>
    <property type="match status" value="1"/>
</dbReference>
<comment type="similarity">
    <text evidence="3">Belongs to the KHG/KDPG aldolase family.</text>
</comment>
<dbReference type="InterPro" id="IPR031337">
    <property type="entry name" value="KDPG/KHG_AS_1"/>
</dbReference>
<dbReference type="CDD" id="cd00452">
    <property type="entry name" value="KDPG_aldolase"/>
    <property type="match status" value="1"/>
</dbReference>
<dbReference type="RefSeq" id="WP_111513992.1">
    <property type="nucleotide sequence ID" value="NZ_QFYR01000001.1"/>
</dbReference>
<evidence type="ECO:0000313" key="10">
    <source>
        <dbReference type="Proteomes" id="UP000249725"/>
    </source>
</evidence>
<dbReference type="GO" id="GO:0008675">
    <property type="term" value="F:2-dehydro-3-deoxy-phosphogluconate aldolase activity"/>
    <property type="evidence" value="ECO:0007669"/>
    <property type="project" value="UniProtKB-EC"/>
</dbReference>
<dbReference type="AlphaFoldDB" id="A0A328ATH8"/>
<dbReference type="Proteomes" id="UP000249725">
    <property type="component" value="Unassembled WGS sequence"/>
</dbReference>
<dbReference type="EC" id="4.1.2.14" evidence="5"/>